<keyword evidence="1" id="KW-0812">Transmembrane</keyword>
<organism evidence="2 3">
    <name type="scientific">Candidatus Falkowbacteria bacterium CG23_combo_of_CG06-09_8_20_14_all_49_15</name>
    <dbReference type="NCBI Taxonomy" id="1974572"/>
    <lineage>
        <taxon>Bacteria</taxon>
        <taxon>Candidatus Falkowiibacteriota</taxon>
    </lineage>
</organism>
<proteinExistence type="predicted"/>
<reference evidence="2 3" key="1">
    <citation type="submission" date="2017-09" db="EMBL/GenBank/DDBJ databases">
        <title>Depth-based differentiation of microbial function through sediment-hosted aquifers and enrichment of novel symbionts in the deep terrestrial subsurface.</title>
        <authorList>
            <person name="Probst A.J."/>
            <person name="Ladd B."/>
            <person name="Jarett J.K."/>
            <person name="Geller-Mcgrath D.E."/>
            <person name="Sieber C.M."/>
            <person name="Emerson J.B."/>
            <person name="Anantharaman K."/>
            <person name="Thomas B.C."/>
            <person name="Malmstrom R."/>
            <person name="Stieglmeier M."/>
            <person name="Klingl A."/>
            <person name="Woyke T."/>
            <person name="Ryan C.M."/>
            <person name="Banfield J.F."/>
        </authorList>
    </citation>
    <scope>NUCLEOTIDE SEQUENCE [LARGE SCALE GENOMIC DNA]</scope>
    <source>
        <strain evidence="2">CG23_combo_of_CG06-09_8_20_14_all_49_15</strain>
    </source>
</reference>
<name>A0A2G9ZLA2_9BACT</name>
<dbReference type="Proteomes" id="UP000230729">
    <property type="component" value="Unassembled WGS sequence"/>
</dbReference>
<accession>A0A2G9ZLA2</accession>
<sequence length="210" mass="23267">MEKKKLIIIFSAFFGLAVIIALFLFFRRTDESSGGETPAVGRPGNIQATVPTAPASLEIGATQQEIKKIVIAENPIKSAVLSKLDLEKLAASFAERFGSYSNQANFANIRDLQVFMTEKMRRWSAGYIQDLSNASADSTIYYGISTKAVGRTFSTYDADDGRAEILISTRRRESFSTAANSKVFSQDIKINLIKQNDVWLVDGAFWLDKD</sequence>
<feature type="transmembrane region" description="Helical" evidence="1">
    <location>
        <begin position="6"/>
        <end position="26"/>
    </location>
</feature>
<keyword evidence="1" id="KW-1133">Transmembrane helix</keyword>
<evidence type="ECO:0000256" key="1">
    <source>
        <dbReference type="SAM" id="Phobius"/>
    </source>
</evidence>
<evidence type="ECO:0000313" key="3">
    <source>
        <dbReference type="Proteomes" id="UP000230729"/>
    </source>
</evidence>
<comment type="caution">
    <text evidence="2">The sequence shown here is derived from an EMBL/GenBank/DDBJ whole genome shotgun (WGS) entry which is preliminary data.</text>
</comment>
<dbReference type="AlphaFoldDB" id="A0A2G9ZLA2"/>
<dbReference type="EMBL" id="PCSD01000032">
    <property type="protein sequence ID" value="PIP33963.1"/>
    <property type="molecule type" value="Genomic_DNA"/>
</dbReference>
<evidence type="ECO:0000313" key="2">
    <source>
        <dbReference type="EMBL" id="PIP33963.1"/>
    </source>
</evidence>
<protein>
    <submittedName>
        <fullName evidence="2">Uncharacterized protein</fullName>
    </submittedName>
</protein>
<gene>
    <name evidence="2" type="ORF">COX22_01585</name>
</gene>
<keyword evidence="1" id="KW-0472">Membrane</keyword>